<dbReference type="InterPro" id="IPR015943">
    <property type="entry name" value="WD40/YVTN_repeat-like_dom_sf"/>
</dbReference>
<organism evidence="7 8">
    <name type="scientific">Nakaseomyces bracarensis</name>
    <dbReference type="NCBI Taxonomy" id="273131"/>
    <lineage>
        <taxon>Eukaryota</taxon>
        <taxon>Fungi</taxon>
        <taxon>Dikarya</taxon>
        <taxon>Ascomycota</taxon>
        <taxon>Saccharomycotina</taxon>
        <taxon>Saccharomycetes</taxon>
        <taxon>Saccharomycetales</taxon>
        <taxon>Saccharomycetaceae</taxon>
        <taxon>Nakaseomyces</taxon>
    </lineage>
</organism>
<keyword evidence="2" id="KW-0508">mRNA splicing</keyword>
<dbReference type="PANTHER" id="PTHR13211:SF0">
    <property type="entry name" value="TELOMERASE CAJAL BODY PROTEIN 1"/>
    <property type="match status" value="1"/>
</dbReference>
<comment type="subunit">
    <text evidence="5">Associates with snRNPs.</text>
</comment>
<name>A0ABR4NUS7_9SACH</name>
<comment type="caution">
    <text evidence="7">The sequence shown here is derived from an EMBL/GenBank/DDBJ whole genome shotgun (WGS) entry which is preliminary data.</text>
</comment>
<evidence type="ECO:0000256" key="1">
    <source>
        <dbReference type="ARBA" id="ARBA00022664"/>
    </source>
</evidence>
<accession>A0ABR4NUS7</accession>
<dbReference type="Proteomes" id="UP001623330">
    <property type="component" value="Unassembled WGS sequence"/>
</dbReference>
<keyword evidence="8" id="KW-1185">Reference proteome</keyword>
<evidence type="ECO:0000256" key="2">
    <source>
        <dbReference type="ARBA" id="ARBA00023187"/>
    </source>
</evidence>
<reference evidence="7 8" key="1">
    <citation type="submission" date="2024-05" db="EMBL/GenBank/DDBJ databases">
        <title>Long read based assembly of the Candida bracarensis genome reveals expanded adhesin content.</title>
        <authorList>
            <person name="Marcet-Houben M."/>
            <person name="Ksiezopolska E."/>
            <person name="Gabaldon T."/>
        </authorList>
    </citation>
    <scope>NUCLEOTIDE SEQUENCE [LARGE SCALE GENOMIC DNA]</scope>
    <source>
        <strain evidence="7 8">CBM6</strain>
    </source>
</reference>
<protein>
    <recommendedName>
        <fullName evidence="6">Protein SWT21</fullName>
    </recommendedName>
</protein>
<dbReference type="Gene3D" id="2.130.10.10">
    <property type="entry name" value="YVTN repeat-like/Quinoprotein amine dehydrogenase"/>
    <property type="match status" value="1"/>
</dbReference>
<dbReference type="SUPFAM" id="SSF50978">
    <property type="entry name" value="WD40 repeat-like"/>
    <property type="match status" value="1"/>
</dbReference>
<comment type="similarity">
    <text evidence="4">Belongs to the SWT21 family.</text>
</comment>
<evidence type="ECO:0000256" key="3">
    <source>
        <dbReference type="ARBA" id="ARBA00037270"/>
    </source>
</evidence>
<sequence length="403" mass="45802">MLEKYPTIICSTLNTFDCHSPFRIWQTEIDQVVSLRKQLNYDLPNLQQSRYQEDLKEAEKLTICQDIYWSHDSTSFVTVHSDYGIRQYLRPDDSNSIGQLTPYSRIFAASSIISCSVHQNYSMYESNPDPTSHCILIGSRTVPIKLVDLESHDQLKTLVSYNITNEENEKFEVPFSLQFLEGPQFLAGSTRNKVSLYDMSRRDPIIKYSYNRKGKCGSTSYKSIISCFDKGSKVIICGSYKNQLFRVDTRSKSMEMVYRSGRNGNGNGYYQLINTNNDNYLYSFKRNSNKVDIIDLRKPTALLNQFTLPYTSDKRLKATYNGSELAIGTPNGTIISWETSTVESGGITRENKTEQCTPDTTYTSIPSTVINVVSSSPDKEVYTISYSPSTESNYKSGLALLEV</sequence>
<dbReference type="EMBL" id="JBEVYD010000005">
    <property type="protein sequence ID" value="KAL3232416.1"/>
    <property type="molecule type" value="Genomic_DNA"/>
</dbReference>
<keyword evidence="1" id="KW-0507">mRNA processing</keyword>
<comment type="function">
    <text evidence="3">Involved in mRNA splicing. Helps to stabilize the U1 snRNP-5' splice site interaction.</text>
</comment>
<evidence type="ECO:0000256" key="5">
    <source>
        <dbReference type="ARBA" id="ARBA00038575"/>
    </source>
</evidence>
<evidence type="ECO:0000313" key="8">
    <source>
        <dbReference type="Proteomes" id="UP001623330"/>
    </source>
</evidence>
<evidence type="ECO:0000256" key="4">
    <source>
        <dbReference type="ARBA" id="ARBA00038156"/>
    </source>
</evidence>
<evidence type="ECO:0000256" key="6">
    <source>
        <dbReference type="ARBA" id="ARBA00040352"/>
    </source>
</evidence>
<evidence type="ECO:0000313" key="7">
    <source>
        <dbReference type="EMBL" id="KAL3232416.1"/>
    </source>
</evidence>
<dbReference type="PANTHER" id="PTHR13211">
    <property type="entry name" value="TELOMERASE CAJAL BODY PROTEIN 1"/>
    <property type="match status" value="1"/>
</dbReference>
<dbReference type="InterPro" id="IPR051150">
    <property type="entry name" value="SWT21/TCAB1_mRNA_Telomere"/>
</dbReference>
<dbReference type="InterPro" id="IPR036322">
    <property type="entry name" value="WD40_repeat_dom_sf"/>
</dbReference>
<gene>
    <name evidence="7" type="ORF">RNJ44_04332</name>
</gene>
<proteinExistence type="inferred from homology"/>